<dbReference type="EMBL" id="VTPC01056784">
    <property type="protein sequence ID" value="KAF2890193.1"/>
    <property type="molecule type" value="Genomic_DNA"/>
</dbReference>
<proteinExistence type="predicted"/>
<sequence>MEGHRKGQLMISRYLWQVNDQEEKEDKQRHVLYFCKAMNRGRLLVSLALKANNGEDDNVEASAMPSLSDTGSISNISPCPDAFPIIPDLDLLL</sequence>
<dbReference type="Proteomes" id="UP000801492">
    <property type="component" value="Unassembled WGS sequence"/>
</dbReference>
<keyword evidence="2" id="KW-1185">Reference proteome</keyword>
<protein>
    <submittedName>
        <fullName evidence="1">Uncharacterized protein</fullName>
    </submittedName>
</protein>
<gene>
    <name evidence="1" type="ORF">ILUMI_15980</name>
</gene>
<accession>A0A8K0CT44</accession>
<dbReference type="AlphaFoldDB" id="A0A8K0CT44"/>
<organism evidence="1 2">
    <name type="scientific">Ignelater luminosus</name>
    <name type="common">Cucubano</name>
    <name type="synonym">Pyrophorus luminosus</name>
    <dbReference type="NCBI Taxonomy" id="2038154"/>
    <lineage>
        <taxon>Eukaryota</taxon>
        <taxon>Metazoa</taxon>
        <taxon>Ecdysozoa</taxon>
        <taxon>Arthropoda</taxon>
        <taxon>Hexapoda</taxon>
        <taxon>Insecta</taxon>
        <taxon>Pterygota</taxon>
        <taxon>Neoptera</taxon>
        <taxon>Endopterygota</taxon>
        <taxon>Coleoptera</taxon>
        <taxon>Polyphaga</taxon>
        <taxon>Elateriformia</taxon>
        <taxon>Elateroidea</taxon>
        <taxon>Elateridae</taxon>
        <taxon>Agrypninae</taxon>
        <taxon>Pyrophorini</taxon>
        <taxon>Ignelater</taxon>
    </lineage>
</organism>
<comment type="caution">
    <text evidence="1">The sequence shown here is derived from an EMBL/GenBank/DDBJ whole genome shotgun (WGS) entry which is preliminary data.</text>
</comment>
<evidence type="ECO:0000313" key="1">
    <source>
        <dbReference type="EMBL" id="KAF2890193.1"/>
    </source>
</evidence>
<reference evidence="1" key="1">
    <citation type="submission" date="2019-08" db="EMBL/GenBank/DDBJ databases">
        <title>The genome of the North American firefly Photinus pyralis.</title>
        <authorList>
            <consortium name="Photinus pyralis genome working group"/>
            <person name="Fallon T.R."/>
            <person name="Sander Lower S.E."/>
            <person name="Weng J.-K."/>
        </authorList>
    </citation>
    <scope>NUCLEOTIDE SEQUENCE</scope>
    <source>
        <strain evidence="1">TRF0915ILg1</strain>
        <tissue evidence="1">Whole body</tissue>
    </source>
</reference>
<name>A0A8K0CT44_IGNLU</name>
<evidence type="ECO:0000313" key="2">
    <source>
        <dbReference type="Proteomes" id="UP000801492"/>
    </source>
</evidence>
<feature type="non-terminal residue" evidence="1">
    <location>
        <position position="1"/>
    </location>
</feature>